<dbReference type="AlphaFoldDB" id="A0A0E9S020"/>
<protein>
    <submittedName>
        <fullName evidence="1">Uncharacterized protein</fullName>
    </submittedName>
</protein>
<evidence type="ECO:0000313" key="1">
    <source>
        <dbReference type="EMBL" id="JAH34517.1"/>
    </source>
</evidence>
<reference evidence="1" key="1">
    <citation type="submission" date="2014-11" db="EMBL/GenBank/DDBJ databases">
        <authorList>
            <person name="Amaro Gonzalez C."/>
        </authorList>
    </citation>
    <scope>NUCLEOTIDE SEQUENCE</scope>
</reference>
<proteinExistence type="predicted"/>
<dbReference type="EMBL" id="GBXM01074060">
    <property type="protein sequence ID" value="JAH34517.1"/>
    <property type="molecule type" value="Transcribed_RNA"/>
</dbReference>
<reference evidence="1" key="2">
    <citation type="journal article" date="2015" name="Fish Shellfish Immunol.">
        <title>Early steps in the European eel (Anguilla anguilla)-Vibrio vulnificus interaction in the gills: Role of the RtxA13 toxin.</title>
        <authorList>
            <person name="Callol A."/>
            <person name="Pajuelo D."/>
            <person name="Ebbesson L."/>
            <person name="Teles M."/>
            <person name="MacKenzie S."/>
            <person name="Amaro C."/>
        </authorList>
    </citation>
    <scope>NUCLEOTIDE SEQUENCE</scope>
</reference>
<accession>A0A0E9S020</accession>
<organism evidence="1">
    <name type="scientific">Anguilla anguilla</name>
    <name type="common">European freshwater eel</name>
    <name type="synonym">Muraena anguilla</name>
    <dbReference type="NCBI Taxonomy" id="7936"/>
    <lineage>
        <taxon>Eukaryota</taxon>
        <taxon>Metazoa</taxon>
        <taxon>Chordata</taxon>
        <taxon>Craniata</taxon>
        <taxon>Vertebrata</taxon>
        <taxon>Euteleostomi</taxon>
        <taxon>Actinopterygii</taxon>
        <taxon>Neopterygii</taxon>
        <taxon>Teleostei</taxon>
        <taxon>Anguilliformes</taxon>
        <taxon>Anguillidae</taxon>
        <taxon>Anguilla</taxon>
    </lineage>
</organism>
<sequence>MIILFHVIVGGPTKSFLSCKDHDDTWRLCNYYGTRLHDRAWLWKSYIQFLGWFSLLQK</sequence>
<name>A0A0E9S020_ANGAN</name>